<protein>
    <recommendedName>
        <fullName evidence="3">HEAT repeat domain-containing protein</fullName>
    </recommendedName>
</protein>
<proteinExistence type="predicted"/>
<sequence>MRPTVSVRAEAAHSAAPWSMDPCSESDQASALAVRNAGIATARHRLAWLLRVNRILGPDRTMRTGTRFAAALRSQATHHPASAAQVSRWETATATVDYSTLHNYEKLLGLPTHRLVAIAYLLGRGPAGSPPRLSAEPGRGLEPDGGVARLHALLEQALSAMPVSGVAWDELTARLSAYPQALLHPRTAWEELSARLLAELTTTTGAEWALRNQACFRLLRHPRGRADAVAACDAASSVHQIRLEPLSLLEHAEHPEAVRVLLRQLSAPTGERALCGAVTAAVGKMARHTVPRAVLPLLVDRLNAIVTPTACSVAVGGYVANVLRQATTSSASPALHRLRARAETASPGTAYAPAGADALANQLALAAMSRLDEAPTDADETLIAVLADLLFSPDLTVRLHAGMMIGASPYARPVADVLAGELAGGRTRADSAHVAAMVNGLAAMAVPVDHTPFQRLLLAREHPTPVHEAAARALGQIPGNSPESYWRAAVERHLRPPSDRPYAPTDAVAHRLIQAMATKGGHGLLPLIAADTRTPAHLRAVASWWNTAGVHRLPG</sequence>
<comment type="caution">
    <text evidence="1">The sequence shown here is derived from an EMBL/GenBank/DDBJ whole genome shotgun (WGS) entry which is preliminary data.</text>
</comment>
<keyword evidence="2" id="KW-1185">Reference proteome</keyword>
<evidence type="ECO:0000313" key="1">
    <source>
        <dbReference type="EMBL" id="MDI6104093.1"/>
    </source>
</evidence>
<accession>A0ABT6WWH5</accession>
<dbReference type="RefSeq" id="WP_282765357.1">
    <property type="nucleotide sequence ID" value="NZ_JASCTH010000030.1"/>
</dbReference>
<name>A0ABT6WWH5_9ACTN</name>
<reference evidence="1 2" key="1">
    <citation type="submission" date="2023-05" db="EMBL/GenBank/DDBJ databases">
        <title>Actinoplanes sp. NEAU-A12 genome sequencing.</title>
        <authorList>
            <person name="Wang Z.-S."/>
        </authorList>
    </citation>
    <scope>NUCLEOTIDE SEQUENCE [LARGE SCALE GENOMIC DNA]</scope>
    <source>
        <strain evidence="1 2">NEAU-A12</strain>
    </source>
</reference>
<dbReference type="EMBL" id="JASCTH010000030">
    <property type="protein sequence ID" value="MDI6104093.1"/>
    <property type="molecule type" value="Genomic_DNA"/>
</dbReference>
<organism evidence="1 2">
    <name type="scientific">Actinoplanes sandaracinus</name>
    <dbReference type="NCBI Taxonomy" id="3045177"/>
    <lineage>
        <taxon>Bacteria</taxon>
        <taxon>Bacillati</taxon>
        <taxon>Actinomycetota</taxon>
        <taxon>Actinomycetes</taxon>
        <taxon>Micromonosporales</taxon>
        <taxon>Micromonosporaceae</taxon>
        <taxon>Actinoplanes</taxon>
    </lineage>
</organism>
<evidence type="ECO:0008006" key="3">
    <source>
        <dbReference type="Google" id="ProtNLM"/>
    </source>
</evidence>
<evidence type="ECO:0000313" key="2">
    <source>
        <dbReference type="Proteomes" id="UP001241758"/>
    </source>
</evidence>
<dbReference type="Proteomes" id="UP001241758">
    <property type="component" value="Unassembled WGS sequence"/>
</dbReference>
<gene>
    <name evidence="1" type="ORF">QLQ12_36430</name>
</gene>